<keyword evidence="3" id="KW-0808">Transferase</keyword>
<dbReference type="GO" id="GO:0000271">
    <property type="term" value="P:polysaccharide biosynthetic process"/>
    <property type="evidence" value="ECO:0007669"/>
    <property type="project" value="TreeGrafter"/>
</dbReference>
<reference evidence="3" key="1">
    <citation type="submission" date="2016-01" db="EMBL/GenBank/DDBJ databases">
        <authorList>
            <person name="Peeters C."/>
        </authorList>
    </citation>
    <scope>NUCLEOTIDE SEQUENCE [LARGE SCALE GENOMIC DNA]</scope>
    <source>
        <strain evidence="3">LMG 29318</strain>
    </source>
</reference>
<dbReference type="GO" id="GO:0016020">
    <property type="term" value="C:membrane"/>
    <property type="evidence" value="ECO:0007669"/>
    <property type="project" value="TreeGrafter"/>
</dbReference>
<dbReference type="EMBL" id="FCOF02000012">
    <property type="protein sequence ID" value="SAK65926.1"/>
    <property type="molecule type" value="Genomic_DNA"/>
</dbReference>
<evidence type="ECO:0000256" key="1">
    <source>
        <dbReference type="SAM" id="Phobius"/>
    </source>
</evidence>
<keyword evidence="4" id="KW-1185">Reference proteome</keyword>
<dbReference type="Proteomes" id="UP000054870">
    <property type="component" value="Unassembled WGS sequence"/>
</dbReference>
<keyword evidence="1" id="KW-0812">Transmembrane</keyword>
<feature type="domain" description="Acyltransferase 3" evidence="2">
    <location>
        <begin position="17"/>
        <end position="337"/>
    </location>
</feature>
<protein>
    <submittedName>
        <fullName evidence="3">Acyltransferase 3</fullName>
    </submittedName>
</protein>
<keyword evidence="3" id="KW-0012">Acyltransferase</keyword>
<feature type="transmembrane region" description="Helical" evidence="1">
    <location>
        <begin position="199"/>
        <end position="218"/>
    </location>
</feature>
<feature type="transmembrane region" description="Helical" evidence="1">
    <location>
        <begin position="92"/>
        <end position="112"/>
    </location>
</feature>
<evidence type="ECO:0000259" key="2">
    <source>
        <dbReference type="Pfam" id="PF01757"/>
    </source>
</evidence>
<keyword evidence="1" id="KW-1133">Transmembrane helix</keyword>
<accession>A0A158B842</accession>
<feature type="transmembrane region" description="Helical" evidence="1">
    <location>
        <begin position="225"/>
        <end position="244"/>
    </location>
</feature>
<dbReference type="InterPro" id="IPR002656">
    <property type="entry name" value="Acyl_transf_3_dom"/>
</dbReference>
<dbReference type="InterPro" id="IPR050879">
    <property type="entry name" value="Acyltransferase_3"/>
</dbReference>
<gene>
    <name evidence="3" type="ORF">AWB75_03073</name>
</gene>
<feature type="transmembrane region" description="Helical" evidence="1">
    <location>
        <begin position="256"/>
        <end position="274"/>
    </location>
</feature>
<evidence type="ECO:0000313" key="4">
    <source>
        <dbReference type="Proteomes" id="UP000054870"/>
    </source>
</evidence>
<dbReference type="AlphaFoldDB" id="A0A158B842"/>
<feature type="transmembrane region" description="Helical" evidence="1">
    <location>
        <begin position="294"/>
        <end position="314"/>
    </location>
</feature>
<keyword evidence="1" id="KW-0472">Membrane</keyword>
<name>A0A158B842_9BURK</name>
<feature type="transmembrane region" description="Helical" evidence="1">
    <location>
        <begin position="49"/>
        <end position="72"/>
    </location>
</feature>
<feature type="transmembrane region" description="Helical" evidence="1">
    <location>
        <begin position="147"/>
        <end position="163"/>
    </location>
</feature>
<dbReference type="OrthoDB" id="9814807at2"/>
<dbReference type="Pfam" id="PF01757">
    <property type="entry name" value="Acyl_transf_3"/>
    <property type="match status" value="1"/>
</dbReference>
<feature type="transmembrane region" description="Helical" evidence="1">
    <location>
        <begin position="320"/>
        <end position="342"/>
    </location>
</feature>
<proteinExistence type="predicted"/>
<dbReference type="RefSeq" id="WP_061124949.1">
    <property type="nucleotide sequence ID" value="NZ_FCOF02000012.1"/>
</dbReference>
<dbReference type="PANTHER" id="PTHR23028:SF131">
    <property type="entry name" value="BLR2367 PROTEIN"/>
    <property type="match status" value="1"/>
</dbReference>
<dbReference type="GO" id="GO:0016747">
    <property type="term" value="F:acyltransferase activity, transferring groups other than amino-acyl groups"/>
    <property type="evidence" value="ECO:0007669"/>
    <property type="project" value="InterPro"/>
</dbReference>
<evidence type="ECO:0000313" key="3">
    <source>
        <dbReference type="EMBL" id="SAK65926.1"/>
    </source>
</evidence>
<feature type="transmembrane region" description="Helical" evidence="1">
    <location>
        <begin position="20"/>
        <end position="37"/>
    </location>
</feature>
<feature type="transmembrane region" description="Helical" evidence="1">
    <location>
        <begin position="168"/>
        <end position="187"/>
    </location>
</feature>
<comment type="caution">
    <text evidence="3">The sequence shown here is derived from an EMBL/GenBank/DDBJ whole genome shotgun (WGS) entry which is preliminary data.</text>
</comment>
<organism evidence="3 4">
    <name type="scientific">Caballeronia catudaia</name>
    <dbReference type="NCBI Taxonomy" id="1777136"/>
    <lineage>
        <taxon>Bacteria</taxon>
        <taxon>Pseudomonadati</taxon>
        <taxon>Pseudomonadota</taxon>
        <taxon>Betaproteobacteria</taxon>
        <taxon>Burkholderiales</taxon>
        <taxon>Burkholderiaceae</taxon>
        <taxon>Caballeronia</taxon>
    </lineage>
</organism>
<dbReference type="PANTHER" id="PTHR23028">
    <property type="entry name" value="ACETYLTRANSFERASE"/>
    <property type="match status" value="1"/>
</dbReference>
<sequence length="364" mass="39976">MTSFPSTKNNEFHFCNIQALRGLAVMLVLAFHVYAIETKYFSGHIIPDALGVIGTSGVDLFFVISGFVIVSISRDGCGNPASALEFMKHRVLRIYPLYWIYSLIVLSIMLISPRLVNASSGHRADILASLTLFPSVTLPLLLQGWTLTYEMFFYLVFAALLAFSSRRFLGALLAVWAVVTFALACWVRSEAMSHPALDVVSSPLVLEFIAGCASAMIWQRISRRASMPVFAVTVASIVVVALMIEGSSLDAIIQWRAAYFGVPSFLVVLSAILAERRFGFIAPASMQVLGDMSYSLYLSHILVISAVGRMWSWAFPAGPFFWGTLGAVAAAIALGWVSFRFVETPLLLASKRVFDKRPSMLKST</sequence>